<name>A0ABD5XD31_9EURY</name>
<evidence type="ECO:0008006" key="5">
    <source>
        <dbReference type="Google" id="ProtNLM"/>
    </source>
</evidence>
<dbReference type="Proteomes" id="UP001596414">
    <property type="component" value="Unassembled WGS sequence"/>
</dbReference>
<evidence type="ECO:0000313" key="4">
    <source>
        <dbReference type="Proteomes" id="UP001596414"/>
    </source>
</evidence>
<feature type="compositionally biased region" description="Basic and acidic residues" evidence="1">
    <location>
        <begin position="48"/>
        <end position="65"/>
    </location>
</feature>
<feature type="transmembrane region" description="Helical" evidence="2">
    <location>
        <begin position="69"/>
        <end position="89"/>
    </location>
</feature>
<accession>A0ABD5XD31</accession>
<proteinExistence type="predicted"/>
<dbReference type="RefSeq" id="WP_267637039.1">
    <property type="nucleotide sequence ID" value="NZ_JAODIY010000009.1"/>
</dbReference>
<organism evidence="3 4">
    <name type="scientific">Halovenus rubra</name>
    <dbReference type="NCBI Taxonomy" id="869890"/>
    <lineage>
        <taxon>Archaea</taxon>
        <taxon>Methanobacteriati</taxon>
        <taxon>Methanobacteriota</taxon>
        <taxon>Stenosarchaea group</taxon>
        <taxon>Halobacteria</taxon>
        <taxon>Halobacteriales</taxon>
        <taxon>Haloarculaceae</taxon>
        <taxon>Halovenus</taxon>
    </lineage>
</organism>
<evidence type="ECO:0000313" key="3">
    <source>
        <dbReference type="EMBL" id="MFC7127105.1"/>
    </source>
</evidence>
<evidence type="ECO:0000256" key="1">
    <source>
        <dbReference type="SAM" id="MobiDB-lite"/>
    </source>
</evidence>
<comment type="caution">
    <text evidence="3">The sequence shown here is derived from an EMBL/GenBank/DDBJ whole genome shotgun (WGS) entry which is preliminary data.</text>
</comment>
<feature type="region of interest" description="Disordered" evidence="1">
    <location>
        <begin position="37"/>
        <end position="65"/>
    </location>
</feature>
<keyword evidence="2" id="KW-0812">Transmembrane</keyword>
<sequence length="202" mass="22777">MRECPNCRAEIDPSEKYCPECRVGLEKYDVREAVRSAEERQYNQGRWQRAERNPPQRESQKQDSSRREFLAGFGTTFILGSGVVGWFALPEGSDRPGKPAEDFIEALGERDFSEANELVHSEATIGGAGTAWDVLSESTGADVMYEVRKISFVDSNLIEEGEKRAVVAVTVNIDAGIDETEGDIRLVMRKDNDEWRVWNIRA</sequence>
<keyword evidence="2" id="KW-0472">Membrane</keyword>
<reference evidence="3 4" key="1">
    <citation type="journal article" date="2014" name="Int. J. Syst. Evol. Microbiol.">
        <title>Complete genome sequence of Corynebacterium casei LMG S-19264T (=DSM 44701T), isolated from a smear-ripened cheese.</title>
        <authorList>
            <consortium name="US DOE Joint Genome Institute (JGI-PGF)"/>
            <person name="Walter F."/>
            <person name="Albersmeier A."/>
            <person name="Kalinowski J."/>
            <person name="Ruckert C."/>
        </authorList>
    </citation>
    <scope>NUCLEOTIDE SEQUENCE [LARGE SCALE GENOMIC DNA]</scope>
    <source>
        <strain evidence="3 4">CGMCC 4.7215</strain>
    </source>
</reference>
<dbReference type="AlphaFoldDB" id="A0ABD5XD31"/>
<protein>
    <recommendedName>
        <fullName evidence="5">Zinc ribbon domain-containing protein</fullName>
    </recommendedName>
</protein>
<evidence type="ECO:0000256" key="2">
    <source>
        <dbReference type="SAM" id="Phobius"/>
    </source>
</evidence>
<gene>
    <name evidence="3" type="ORF">ACFQJ7_13910</name>
</gene>
<dbReference type="EMBL" id="JBHSZQ010000047">
    <property type="protein sequence ID" value="MFC7127105.1"/>
    <property type="molecule type" value="Genomic_DNA"/>
</dbReference>
<keyword evidence="2" id="KW-1133">Transmembrane helix</keyword>